<keyword evidence="3 4" id="KW-0687">Ribonucleoprotein</keyword>
<proteinExistence type="inferred from homology"/>
<dbReference type="Pfam" id="PF00828">
    <property type="entry name" value="Ribosomal_L27A"/>
    <property type="match status" value="1"/>
</dbReference>
<accession>A0A2P7EI19</accession>
<dbReference type="InterPro" id="IPR001196">
    <property type="entry name" value="Ribosomal_uL15_CS"/>
</dbReference>
<dbReference type="InterPro" id="IPR005749">
    <property type="entry name" value="Ribosomal_uL15_bac-type"/>
</dbReference>
<comment type="similarity">
    <text evidence="1 4 5">Belongs to the universal ribosomal protein uL15 family.</text>
</comment>
<dbReference type="GO" id="GO:0006412">
    <property type="term" value="P:translation"/>
    <property type="evidence" value="ECO:0007669"/>
    <property type="project" value="UniProtKB-UniRule"/>
</dbReference>
<keyword evidence="4" id="KW-0699">rRNA-binding</keyword>
<evidence type="ECO:0000313" key="9">
    <source>
        <dbReference type="Proteomes" id="UP000240206"/>
    </source>
</evidence>
<organism evidence="8 9">
    <name type="scientific">Synechococcus lacustris str. Tous</name>
    <dbReference type="NCBI Taxonomy" id="1910958"/>
    <lineage>
        <taxon>Bacteria</taxon>
        <taxon>Bacillati</taxon>
        <taxon>Cyanobacteriota</taxon>
        <taxon>Cyanophyceae</taxon>
        <taxon>Synechococcales</taxon>
        <taxon>Synechococcaceae</taxon>
        <taxon>Synechococcus</taxon>
    </lineage>
</organism>
<comment type="function">
    <text evidence="4">Binds to the 23S rRNA.</text>
</comment>
<dbReference type="GO" id="GO:0019843">
    <property type="term" value="F:rRNA binding"/>
    <property type="evidence" value="ECO:0007669"/>
    <property type="project" value="UniProtKB-UniRule"/>
</dbReference>
<dbReference type="HAMAP" id="MF_01341">
    <property type="entry name" value="Ribosomal_uL15"/>
    <property type="match status" value="1"/>
</dbReference>
<feature type="compositionally biased region" description="Gly residues" evidence="6">
    <location>
        <begin position="25"/>
        <end position="37"/>
    </location>
</feature>
<keyword evidence="9" id="KW-1185">Reference proteome</keyword>
<dbReference type="STRING" id="1910958.BTM30_03725"/>
<dbReference type="EMBL" id="PXVC01000001">
    <property type="protein sequence ID" value="PSI02876.1"/>
    <property type="molecule type" value="Genomic_DNA"/>
</dbReference>
<dbReference type="NCBIfam" id="TIGR01071">
    <property type="entry name" value="rplO_bact"/>
    <property type="match status" value="1"/>
</dbReference>
<sequence>MSLTLQTLQPQKGSRRRKLRKGRGIAAGQGASCGFGMRGQKSRSGRPTRPGFEGGQMPLYRRVPKLKHFTLVNPTFFTVLNVGKLAQLKAGTVVTRESLEEAGILTSPKHPLKVLGNGELKVKLTVRAAAFTATAREKIEAAGGSCELID</sequence>
<dbReference type="Gene3D" id="3.100.10.10">
    <property type="match status" value="1"/>
</dbReference>
<dbReference type="InterPro" id="IPR021131">
    <property type="entry name" value="Ribosomal_uL15/eL18"/>
</dbReference>
<dbReference type="RefSeq" id="WP_106498665.1">
    <property type="nucleotide sequence ID" value="NZ_PXVC01000001.1"/>
</dbReference>
<dbReference type="GO" id="GO:0022625">
    <property type="term" value="C:cytosolic large ribosomal subunit"/>
    <property type="evidence" value="ECO:0007669"/>
    <property type="project" value="TreeGrafter"/>
</dbReference>
<keyword evidence="2 4" id="KW-0689">Ribosomal protein</keyword>
<evidence type="ECO:0000259" key="7">
    <source>
        <dbReference type="Pfam" id="PF00828"/>
    </source>
</evidence>
<evidence type="ECO:0000313" key="8">
    <source>
        <dbReference type="EMBL" id="PSI02876.1"/>
    </source>
</evidence>
<feature type="compositionally biased region" description="Basic residues" evidence="6">
    <location>
        <begin position="13"/>
        <end position="23"/>
    </location>
</feature>
<comment type="caution">
    <text evidence="8">The sequence shown here is derived from an EMBL/GenBank/DDBJ whole genome shotgun (WGS) entry which is preliminary data.</text>
</comment>
<protein>
    <recommendedName>
        <fullName evidence="4">Large ribosomal subunit protein uL15</fullName>
    </recommendedName>
</protein>
<evidence type="ECO:0000256" key="1">
    <source>
        <dbReference type="ARBA" id="ARBA00007320"/>
    </source>
</evidence>
<feature type="compositionally biased region" description="Polar residues" evidence="6">
    <location>
        <begin position="1"/>
        <end position="11"/>
    </location>
</feature>
<comment type="subunit">
    <text evidence="4">Part of the 50S ribosomal subunit.</text>
</comment>
<dbReference type="SUPFAM" id="SSF52080">
    <property type="entry name" value="Ribosomal proteins L15p and L18e"/>
    <property type="match status" value="1"/>
</dbReference>
<dbReference type="Proteomes" id="UP000240206">
    <property type="component" value="Unassembled WGS sequence"/>
</dbReference>
<name>A0A2P7EI19_9SYNE</name>
<dbReference type="PANTHER" id="PTHR12934:SF11">
    <property type="entry name" value="LARGE RIBOSOMAL SUBUNIT PROTEIN UL15M"/>
    <property type="match status" value="1"/>
</dbReference>
<evidence type="ECO:0000256" key="5">
    <source>
        <dbReference type="RuleBase" id="RU003888"/>
    </source>
</evidence>
<evidence type="ECO:0000256" key="4">
    <source>
        <dbReference type="HAMAP-Rule" id="MF_01341"/>
    </source>
</evidence>
<evidence type="ECO:0000256" key="3">
    <source>
        <dbReference type="ARBA" id="ARBA00023274"/>
    </source>
</evidence>
<dbReference type="InterPro" id="IPR036227">
    <property type="entry name" value="Ribosomal_uL15/eL18_sf"/>
</dbReference>
<gene>
    <name evidence="4" type="primary">rplO</name>
    <name evidence="8" type="ORF">C7K08_00340</name>
</gene>
<keyword evidence="4" id="KW-0694">RNA-binding</keyword>
<feature type="domain" description="Large ribosomal subunit protein uL15/eL18" evidence="7">
    <location>
        <begin position="80"/>
        <end position="147"/>
    </location>
</feature>
<dbReference type="PANTHER" id="PTHR12934">
    <property type="entry name" value="50S RIBOSOMAL PROTEIN L15"/>
    <property type="match status" value="1"/>
</dbReference>
<evidence type="ECO:0000256" key="6">
    <source>
        <dbReference type="SAM" id="MobiDB-lite"/>
    </source>
</evidence>
<feature type="region of interest" description="Disordered" evidence="6">
    <location>
        <begin position="1"/>
        <end position="57"/>
    </location>
</feature>
<dbReference type="GO" id="GO:0003735">
    <property type="term" value="F:structural constituent of ribosome"/>
    <property type="evidence" value="ECO:0007669"/>
    <property type="project" value="InterPro"/>
</dbReference>
<dbReference type="AlphaFoldDB" id="A0A2P7EI19"/>
<dbReference type="PROSITE" id="PS00475">
    <property type="entry name" value="RIBOSOMAL_L15"/>
    <property type="match status" value="1"/>
</dbReference>
<evidence type="ECO:0000256" key="2">
    <source>
        <dbReference type="ARBA" id="ARBA00022980"/>
    </source>
</evidence>
<dbReference type="InterPro" id="IPR030878">
    <property type="entry name" value="Ribosomal_uL15"/>
</dbReference>
<reference evidence="9" key="1">
    <citation type="submission" date="2018-03" db="EMBL/GenBank/DDBJ databases">
        <title>Ecological and genomic features of two cosmopolitan and abundant freshwater picocyanobacteria.</title>
        <authorList>
            <person name="Cabello-Yeves P.J."/>
            <person name="Picazo A."/>
            <person name="Camacho A."/>
            <person name="Callieri C."/>
            <person name="Rosselli R."/>
            <person name="Roda-Garcia J."/>
            <person name="Coutinho F.H."/>
            <person name="Rodriguez-Valera F."/>
        </authorList>
    </citation>
    <scope>NUCLEOTIDE SEQUENCE [LARGE SCALE GENOMIC DNA]</scope>
    <source>
        <strain evidence="9">Tous</strain>
    </source>
</reference>